<evidence type="ECO:0000313" key="1">
    <source>
        <dbReference type="EMBL" id="KAJ1099383.1"/>
    </source>
</evidence>
<accession>A0AAV7M7Y7</accession>
<keyword evidence="2" id="KW-1185">Reference proteome</keyword>
<dbReference type="EMBL" id="JANPWB010000014">
    <property type="protein sequence ID" value="KAJ1099383.1"/>
    <property type="molecule type" value="Genomic_DNA"/>
</dbReference>
<comment type="caution">
    <text evidence="1">The sequence shown here is derived from an EMBL/GenBank/DDBJ whole genome shotgun (WGS) entry which is preliminary data.</text>
</comment>
<dbReference type="Proteomes" id="UP001066276">
    <property type="component" value="Chromosome 10"/>
</dbReference>
<protein>
    <submittedName>
        <fullName evidence="1">Uncharacterized protein</fullName>
    </submittedName>
</protein>
<name>A0AAV7M7Y7_PLEWA</name>
<evidence type="ECO:0000313" key="2">
    <source>
        <dbReference type="Proteomes" id="UP001066276"/>
    </source>
</evidence>
<gene>
    <name evidence="1" type="ORF">NDU88_004484</name>
</gene>
<sequence>MLKTGAARARPLKLVTESAFKMHTMRGLIRDPRQAKKRLKRIKVSLQLPHNRIQNLNVGVLLKERNGTNRVKY</sequence>
<dbReference type="AlphaFoldDB" id="A0AAV7M7Y7"/>
<organism evidence="1 2">
    <name type="scientific">Pleurodeles waltl</name>
    <name type="common">Iberian ribbed newt</name>
    <dbReference type="NCBI Taxonomy" id="8319"/>
    <lineage>
        <taxon>Eukaryota</taxon>
        <taxon>Metazoa</taxon>
        <taxon>Chordata</taxon>
        <taxon>Craniata</taxon>
        <taxon>Vertebrata</taxon>
        <taxon>Euteleostomi</taxon>
        <taxon>Amphibia</taxon>
        <taxon>Batrachia</taxon>
        <taxon>Caudata</taxon>
        <taxon>Salamandroidea</taxon>
        <taxon>Salamandridae</taxon>
        <taxon>Pleurodelinae</taxon>
        <taxon>Pleurodeles</taxon>
    </lineage>
</organism>
<proteinExistence type="predicted"/>
<reference evidence="1" key="1">
    <citation type="journal article" date="2022" name="bioRxiv">
        <title>Sequencing and chromosome-scale assembly of the giantPleurodeles waltlgenome.</title>
        <authorList>
            <person name="Brown T."/>
            <person name="Elewa A."/>
            <person name="Iarovenko S."/>
            <person name="Subramanian E."/>
            <person name="Araus A.J."/>
            <person name="Petzold A."/>
            <person name="Susuki M."/>
            <person name="Suzuki K.-i.T."/>
            <person name="Hayashi T."/>
            <person name="Toyoda A."/>
            <person name="Oliveira C."/>
            <person name="Osipova E."/>
            <person name="Leigh N.D."/>
            <person name="Simon A."/>
            <person name="Yun M.H."/>
        </authorList>
    </citation>
    <scope>NUCLEOTIDE SEQUENCE</scope>
    <source>
        <strain evidence="1">20211129_DDA</strain>
        <tissue evidence="1">Liver</tissue>
    </source>
</reference>